<keyword evidence="2" id="KW-0812">Transmembrane</keyword>
<evidence type="ECO:0000256" key="1">
    <source>
        <dbReference type="SAM" id="MobiDB-lite"/>
    </source>
</evidence>
<protein>
    <submittedName>
        <fullName evidence="3">DUF4834 family protein</fullName>
    </submittedName>
</protein>
<proteinExistence type="predicted"/>
<dbReference type="Proteomes" id="UP000643701">
    <property type="component" value="Unassembled WGS sequence"/>
</dbReference>
<dbReference type="RefSeq" id="WP_166399580.1">
    <property type="nucleotide sequence ID" value="NZ_JAANAS010000035.1"/>
</dbReference>
<keyword evidence="2" id="KW-1133">Transmembrane helix</keyword>
<feature type="compositionally biased region" description="Polar residues" evidence="1">
    <location>
        <begin position="59"/>
        <end position="68"/>
    </location>
</feature>
<dbReference type="EMBL" id="JAANAS010000035">
    <property type="protein sequence ID" value="NGZ89313.1"/>
    <property type="molecule type" value="Genomic_DNA"/>
</dbReference>
<evidence type="ECO:0000313" key="3">
    <source>
        <dbReference type="EMBL" id="NGZ89313.1"/>
    </source>
</evidence>
<keyword evidence="2" id="KW-0472">Membrane</keyword>
<feature type="region of interest" description="Disordered" evidence="1">
    <location>
        <begin position="56"/>
        <end position="76"/>
    </location>
</feature>
<evidence type="ECO:0000313" key="4">
    <source>
        <dbReference type="Proteomes" id="UP000643701"/>
    </source>
</evidence>
<sequence>MDEFLKYFLYFLLFYFFIRIIAKWLWPILLKLMATKFRNSLEKRFNQEFQNRYRDHFNKSTNTSPSQKNDTKLKTKKNHQVGEYIDYEEID</sequence>
<keyword evidence="4" id="KW-1185">Reference proteome</keyword>
<name>A0A967DYN6_9FLAO</name>
<comment type="caution">
    <text evidence="3">The sequence shown here is derived from an EMBL/GenBank/DDBJ whole genome shotgun (WGS) entry which is preliminary data.</text>
</comment>
<organism evidence="3 4">
    <name type="scientific">Psychroflexus maritimus</name>
    <dbReference type="NCBI Taxonomy" id="2714865"/>
    <lineage>
        <taxon>Bacteria</taxon>
        <taxon>Pseudomonadati</taxon>
        <taxon>Bacteroidota</taxon>
        <taxon>Flavobacteriia</taxon>
        <taxon>Flavobacteriales</taxon>
        <taxon>Flavobacteriaceae</taxon>
        <taxon>Psychroflexus</taxon>
    </lineage>
</organism>
<feature type="transmembrane region" description="Helical" evidence="2">
    <location>
        <begin position="12"/>
        <end position="34"/>
    </location>
</feature>
<evidence type="ECO:0000256" key="2">
    <source>
        <dbReference type="SAM" id="Phobius"/>
    </source>
</evidence>
<accession>A0A967DYN6</accession>
<reference evidence="3" key="1">
    <citation type="submission" date="2020-03" db="EMBL/GenBank/DDBJ databases">
        <title>Psychroflexus Maritimus sp. nov., isolate from marine sediment.</title>
        <authorList>
            <person name="Zhong Y.-L."/>
        </authorList>
    </citation>
    <scope>NUCLEOTIDE SEQUENCE</scope>
    <source>
        <strain evidence="3">C1</strain>
    </source>
</reference>
<dbReference type="AlphaFoldDB" id="A0A967DYN6"/>
<gene>
    <name evidence="3" type="ORF">G7034_03505</name>
</gene>